<comment type="caution">
    <text evidence="9">The sequence shown here is derived from an EMBL/GenBank/DDBJ whole genome shotgun (WGS) entry which is preliminary data.</text>
</comment>
<feature type="transmembrane region" description="Helical" evidence="7">
    <location>
        <begin position="140"/>
        <end position="161"/>
    </location>
</feature>
<accession>A0ABS4FTI3</accession>
<keyword evidence="6 7" id="KW-0472">Membrane</keyword>
<feature type="domain" description="Sulfatase N-terminal" evidence="8">
    <location>
        <begin position="267"/>
        <end position="553"/>
    </location>
</feature>
<keyword evidence="10" id="KW-1185">Reference proteome</keyword>
<feature type="transmembrane region" description="Helical" evidence="7">
    <location>
        <begin position="170"/>
        <end position="191"/>
    </location>
</feature>
<protein>
    <submittedName>
        <fullName evidence="9">Phosphoglycerol transferase MdoB-like AlkP superfamily enzyme</fullName>
    </submittedName>
</protein>
<comment type="subcellular location">
    <subcellularLocation>
        <location evidence="1">Cell membrane</location>
        <topology evidence="1">Multi-pass membrane protein</topology>
    </subcellularLocation>
</comment>
<evidence type="ECO:0000256" key="1">
    <source>
        <dbReference type="ARBA" id="ARBA00004651"/>
    </source>
</evidence>
<evidence type="ECO:0000259" key="8">
    <source>
        <dbReference type="Pfam" id="PF00884"/>
    </source>
</evidence>
<keyword evidence="3" id="KW-1003">Cell membrane</keyword>
<proteinExistence type="predicted"/>
<evidence type="ECO:0000256" key="7">
    <source>
        <dbReference type="SAM" id="Phobius"/>
    </source>
</evidence>
<evidence type="ECO:0000256" key="5">
    <source>
        <dbReference type="ARBA" id="ARBA00022989"/>
    </source>
</evidence>
<feature type="transmembrane region" description="Helical" evidence="7">
    <location>
        <begin position="66"/>
        <end position="83"/>
    </location>
</feature>
<dbReference type="EMBL" id="JAGGKG010000011">
    <property type="protein sequence ID" value="MBP1905887.1"/>
    <property type="molecule type" value="Genomic_DNA"/>
</dbReference>
<name>A0ABS4FTI3_9BACL</name>
<dbReference type="Pfam" id="PF00884">
    <property type="entry name" value="Sulfatase"/>
    <property type="match status" value="1"/>
</dbReference>
<dbReference type="InterPro" id="IPR000917">
    <property type="entry name" value="Sulfatase_N"/>
</dbReference>
<dbReference type="Gene3D" id="3.40.720.10">
    <property type="entry name" value="Alkaline Phosphatase, subunit A"/>
    <property type="match status" value="1"/>
</dbReference>
<keyword evidence="4 7" id="KW-0812">Transmembrane</keyword>
<dbReference type="Proteomes" id="UP001519272">
    <property type="component" value="Unassembled WGS sequence"/>
</dbReference>
<evidence type="ECO:0000256" key="3">
    <source>
        <dbReference type="ARBA" id="ARBA00022475"/>
    </source>
</evidence>
<dbReference type="PANTHER" id="PTHR47371">
    <property type="entry name" value="LIPOTEICHOIC ACID SYNTHASE"/>
    <property type="match status" value="1"/>
</dbReference>
<gene>
    <name evidence="9" type="ORF">J2Z32_002535</name>
</gene>
<evidence type="ECO:0000313" key="9">
    <source>
        <dbReference type="EMBL" id="MBP1905887.1"/>
    </source>
</evidence>
<evidence type="ECO:0000256" key="2">
    <source>
        <dbReference type="ARBA" id="ARBA00004936"/>
    </source>
</evidence>
<dbReference type="SUPFAM" id="SSF53649">
    <property type="entry name" value="Alkaline phosphatase-like"/>
    <property type="match status" value="1"/>
</dbReference>
<sequence length="621" mass="70360">MKQMKQNKQLNQLSDMNNMKKYTQVKSLLLVLLLLLCGGFILNFLMQLFSFKLEFGATWEWVYKHIGLYLCGSLFFLCLLLAFAAIIPNIYISTVVVSFIVLIIGFANYKKQTTTGEPLYPWDFMQLKNAKEMTTITQGMISPIAIGGTVVLLGIIGYAIYKLPTIRIRIWLRAVTLVIATSLLGSFIWVVSARPEAIASLKYNNIFWNQKVNYSQNGFLFAFTGNLKHNLMEKPTGYSKETIEAIAKKYSELPASQSSNSLPMEANIVYIMNEAFFDPTRLESLEFSEDPLKFIHDAYPNKRTGYLLSPEFGGNTANVEFEALTGLSMNFLNGGSIPYQQRLVKMNAFPSIVSILKERGYDALAIHPFDKTFYQRNKVYPMLGFDEFISETEMKNNDRITPNGYISDMAAMKEVLQELHSASKPTFIHLVTMQNHFPFTKGLNGDNSITVKGMDSKFKDEIETYVHSAALTDEAMSYLAKELQKIERPTLVVFWGDHLPALSNDIYVQAGWENKVRMKHETTLMYIANFDIGEEEIGTLSPAFLGPKVFNLAQQPLPTFYKLLDKVNSEISGLSNNVMISSNGGEITQITDGQEELLQDYKMIQYDILEGENYAAELLFK</sequence>
<comment type="pathway">
    <text evidence="2">Cell wall biogenesis; lipoteichoic acid biosynthesis.</text>
</comment>
<feature type="transmembrane region" description="Helical" evidence="7">
    <location>
        <begin position="90"/>
        <end position="109"/>
    </location>
</feature>
<evidence type="ECO:0000256" key="6">
    <source>
        <dbReference type="ARBA" id="ARBA00023136"/>
    </source>
</evidence>
<dbReference type="InterPro" id="IPR017850">
    <property type="entry name" value="Alkaline_phosphatase_core_sf"/>
</dbReference>
<dbReference type="CDD" id="cd16015">
    <property type="entry name" value="LTA_synthase"/>
    <property type="match status" value="1"/>
</dbReference>
<evidence type="ECO:0000313" key="10">
    <source>
        <dbReference type="Proteomes" id="UP001519272"/>
    </source>
</evidence>
<organism evidence="9 10">
    <name type="scientific">Paenibacillus turicensis</name>
    <dbReference type="NCBI Taxonomy" id="160487"/>
    <lineage>
        <taxon>Bacteria</taxon>
        <taxon>Bacillati</taxon>
        <taxon>Bacillota</taxon>
        <taxon>Bacilli</taxon>
        <taxon>Bacillales</taxon>
        <taxon>Paenibacillaceae</taxon>
        <taxon>Paenibacillus</taxon>
    </lineage>
</organism>
<dbReference type="InterPro" id="IPR050448">
    <property type="entry name" value="OpgB/LTA_synthase_biosynth"/>
</dbReference>
<dbReference type="PANTHER" id="PTHR47371:SF3">
    <property type="entry name" value="PHOSPHOGLYCEROL TRANSFERASE I"/>
    <property type="match status" value="1"/>
</dbReference>
<reference evidence="9 10" key="1">
    <citation type="submission" date="2021-03" db="EMBL/GenBank/DDBJ databases">
        <title>Genomic Encyclopedia of Type Strains, Phase IV (KMG-IV): sequencing the most valuable type-strain genomes for metagenomic binning, comparative biology and taxonomic classification.</title>
        <authorList>
            <person name="Goeker M."/>
        </authorList>
    </citation>
    <scope>NUCLEOTIDE SEQUENCE [LARGE SCALE GENOMIC DNA]</scope>
    <source>
        <strain evidence="9 10">DSM 14349</strain>
    </source>
</reference>
<evidence type="ECO:0000256" key="4">
    <source>
        <dbReference type="ARBA" id="ARBA00022692"/>
    </source>
</evidence>
<feature type="transmembrane region" description="Helical" evidence="7">
    <location>
        <begin position="28"/>
        <end position="46"/>
    </location>
</feature>
<keyword evidence="5 7" id="KW-1133">Transmembrane helix</keyword>